<dbReference type="EMBL" id="BARU01042896">
    <property type="protein sequence ID" value="GAH76723.1"/>
    <property type="molecule type" value="Genomic_DNA"/>
</dbReference>
<protein>
    <submittedName>
        <fullName evidence="1">Uncharacterized protein</fullName>
    </submittedName>
</protein>
<gene>
    <name evidence="1" type="ORF">S03H2_65802</name>
</gene>
<comment type="caution">
    <text evidence="1">The sequence shown here is derived from an EMBL/GenBank/DDBJ whole genome shotgun (WGS) entry which is preliminary data.</text>
</comment>
<evidence type="ECO:0000313" key="1">
    <source>
        <dbReference type="EMBL" id="GAH76723.1"/>
    </source>
</evidence>
<name>X1K3T9_9ZZZZ</name>
<feature type="non-terminal residue" evidence="1">
    <location>
        <position position="145"/>
    </location>
</feature>
<accession>X1K3T9</accession>
<proteinExistence type="predicted"/>
<organism evidence="1">
    <name type="scientific">marine sediment metagenome</name>
    <dbReference type="NCBI Taxonomy" id="412755"/>
    <lineage>
        <taxon>unclassified sequences</taxon>
        <taxon>metagenomes</taxon>
        <taxon>ecological metagenomes</taxon>
    </lineage>
</organism>
<reference evidence="1" key="1">
    <citation type="journal article" date="2014" name="Front. Microbiol.">
        <title>High frequency of phylogenetically diverse reductive dehalogenase-homologous genes in deep subseafloor sedimentary metagenomes.</title>
        <authorList>
            <person name="Kawai M."/>
            <person name="Futagami T."/>
            <person name="Toyoda A."/>
            <person name="Takaki Y."/>
            <person name="Nishi S."/>
            <person name="Hori S."/>
            <person name="Arai W."/>
            <person name="Tsubouchi T."/>
            <person name="Morono Y."/>
            <person name="Uchiyama I."/>
            <person name="Ito T."/>
            <person name="Fujiyama A."/>
            <person name="Inagaki F."/>
            <person name="Takami H."/>
        </authorList>
    </citation>
    <scope>NUCLEOTIDE SEQUENCE</scope>
    <source>
        <strain evidence="1">Expedition CK06-06</strain>
    </source>
</reference>
<sequence>MYIRKTTRKVKDKVYENYLLVESVMTPKGPRQRTICSLGHLKPRPRKEWLLLAQKVETALKGQLTFEEKEPEVEEIVEKAKAFESQEKRAEKDKDDDVISIHTDKVEMEKAREAGPVHVGYQFWEKLEMDEILKRAGFSEKVRLL</sequence>
<dbReference type="AlphaFoldDB" id="X1K3T9"/>